<dbReference type="GO" id="GO:0000976">
    <property type="term" value="F:transcription cis-regulatory region binding"/>
    <property type="evidence" value="ECO:0007669"/>
    <property type="project" value="TreeGrafter"/>
</dbReference>
<dbReference type="AlphaFoldDB" id="A0A6A8D798"/>
<dbReference type="CDD" id="cd05466">
    <property type="entry name" value="PBP2_LTTR_substrate"/>
    <property type="match status" value="1"/>
</dbReference>
<dbReference type="Pfam" id="PF00126">
    <property type="entry name" value="HTH_1"/>
    <property type="match status" value="1"/>
</dbReference>
<dbReference type="OrthoDB" id="9778774at2"/>
<dbReference type="Gene3D" id="3.40.190.290">
    <property type="match status" value="1"/>
</dbReference>
<dbReference type="InterPro" id="IPR036390">
    <property type="entry name" value="WH_DNA-bd_sf"/>
</dbReference>
<dbReference type="InterPro" id="IPR036388">
    <property type="entry name" value="WH-like_DNA-bd_sf"/>
</dbReference>
<dbReference type="PROSITE" id="PS50931">
    <property type="entry name" value="HTH_LYSR"/>
    <property type="match status" value="1"/>
</dbReference>
<evidence type="ECO:0000256" key="2">
    <source>
        <dbReference type="ARBA" id="ARBA00023015"/>
    </source>
</evidence>
<dbReference type="SUPFAM" id="SSF53850">
    <property type="entry name" value="Periplasmic binding protein-like II"/>
    <property type="match status" value="1"/>
</dbReference>
<evidence type="ECO:0000256" key="1">
    <source>
        <dbReference type="ARBA" id="ARBA00009437"/>
    </source>
</evidence>
<reference evidence="6" key="1">
    <citation type="submission" date="2019-11" db="EMBL/GenBank/DDBJ databases">
        <authorList>
            <person name="Li J."/>
        </authorList>
    </citation>
    <scope>NUCLEOTIDE SEQUENCE</scope>
    <source>
        <strain evidence="6">B6B</strain>
    </source>
</reference>
<evidence type="ECO:0000313" key="6">
    <source>
        <dbReference type="EMBL" id="MRH41623.1"/>
    </source>
</evidence>
<sequence length="293" mass="33392">MNIEALQHFNKVYQMNSINSAAKELFITPQGLSKTIKQLELEFETELFDRGPRGMDPTEAGELLYARSQHIVYLMEDLKKEISIISGSKGTLNVVVTYSSTAVIPVEFLYDFSKNYPDIQIKISELPDESYLNQLFQEEVDVGLVTDYEDIENCEHELISVGEAVVVVSKDHRLASMDEITVEDLEKEPLVIKSVGKGKEHSFVDKCLEKGFTPNIVHEFGSILTAHRLVELNGFVAISVDYVENSIDHRNLKMIRLKEKIPQNIYLVSRKRGIQSKAIMLFKSYIKDRNEIS</sequence>
<dbReference type="Gene3D" id="1.10.10.10">
    <property type="entry name" value="Winged helix-like DNA-binding domain superfamily/Winged helix DNA-binding domain"/>
    <property type="match status" value="1"/>
</dbReference>
<feature type="domain" description="HTH lysR-type" evidence="5">
    <location>
        <begin position="1"/>
        <end position="58"/>
    </location>
</feature>
<accession>A0A6A8D798</accession>
<dbReference type="GO" id="GO:0003700">
    <property type="term" value="F:DNA-binding transcription factor activity"/>
    <property type="evidence" value="ECO:0007669"/>
    <property type="project" value="InterPro"/>
</dbReference>
<evidence type="ECO:0000256" key="4">
    <source>
        <dbReference type="ARBA" id="ARBA00023163"/>
    </source>
</evidence>
<keyword evidence="4" id="KW-0804">Transcription</keyword>
<name>A0A6A8D798_9BACI</name>
<evidence type="ECO:0000259" key="5">
    <source>
        <dbReference type="PROSITE" id="PS50931"/>
    </source>
</evidence>
<keyword evidence="2" id="KW-0805">Transcription regulation</keyword>
<keyword evidence="7" id="KW-1185">Reference proteome</keyword>
<comment type="similarity">
    <text evidence="1">Belongs to the LysR transcriptional regulatory family.</text>
</comment>
<proteinExistence type="inferred from homology"/>
<evidence type="ECO:0000256" key="3">
    <source>
        <dbReference type="ARBA" id="ARBA00023125"/>
    </source>
</evidence>
<dbReference type="InterPro" id="IPR000847">
    <property type="entry name" value="LysR_HTH_N"/>
</dbReference>
<protein>
    <submittedName>
        <fullName evidence="6">LysR family transcriptional regulator</fullName>
    </submittedName>
</protein>
<dbReference type="SUPFAM" id="SSF46785">
    <property type="entry name" value="Winged helix' DNA-binding domain"/>
    <property type="match status" value="1"/>
</dbReference>
<dbReference type="EMBL" id="WJNG01000002">
    <property type="protein sequence ID" value="MRH41623.1"/>
    <property type="molecule type" value="Genomic_DNA"/>
</dbReference>
<organism evidence="6 7">
    <name type="scientific">Aquibacillus halophilus</name>
    <dbReference type="NCBI Taxonomy" id="930132"/>
    <lineage>
        <taxon>Bacteria</taxon>
        <taxon>Bacillati</taxon>
        <taxon>Bacillota</taxon>
        <taxon>Bacilli</taxon>
        <taxon>Bacillales</taxon>
        <taxon>Bacillaceae</taxon>
        <taxon>Aquibacillus</taxon>
    </lineage>
</organism>
<gene>
    <name evidence="6" type="ORF">GH741_02920</name>
</gene>
<dbReference type="PANTHER" id="PTHR30126">
    <property type="entry name" value="HTH-TYPE TRANSCRIPTIONAL REGULATOR"/>
    <property type="match status" value="1"/>
</dbReference>
<dbReference type="RefSeq" id="WP_153735261.1">
    <property type="nucleotide sequence ID" value="NZ_WJNG01000002.1"/>
</dbReference>
<dbReference type="InterPro" id="IPR005119">
    <property type="entry name" value="LysR_subst-bd"/>
</dbReference>
<dbReference type="Pfam" id="PF03466">
    <property type="entry name" value="LysR_substrate"/>
    <property type="match status" value="1"/>
</dbReference>
<comment type="caution">
    <text evidence="6">The sequence shown here is derived from an EMBL/GenBank/DDBJ whole genome shotgun (WGS) entry which is preliminary data.</text>
</comment>
<dbReference type="PANTHER" id="PTHR30126:SF40">
    <property type="entry name" value="HTH-TYPE TRANSCRIPTIONAL REGULATOR GLTR"/>
    <property type="match status" value="1"/>
</dbReference>
<dbReference type="Proteomes" id="UP000799092">
    <property type="component" value="Unassembled WGS sequence"/>
</dbReference>
<keyword evidence="3" id="KW-0238">DNA-binding</keyword>
<evidence type="ECO:0000313" key="7">
    <source>
        <dbReference type="Proteomes" id="UP000799092"/>
    </source>
</evidence>